<keyword evidence="2" id="KW-1185">Reference proteome</keyword>
<reference evidence="1" key="1">
    <citation type="submission" date="2022-08" db="EMBL/GenBank/DDBJ databases">
        <title>Genome Sequence of Fusarium decemcellulare.</title>
        <authorList>
            <person name="Buettner E."/>
        </authorList>
    </citation>
    <scope>NUCLEOTIDE SEQUENCE</scope>
    <source>
        <strain evidence="1">Babe19</strain>
    </source>
</reference>
<evidence type="ECO:0000313" key="2">
    <source>
        <dbReference type="Proteomes" id="UP001148629"/>
    </source>
</evidence>
<accession>A0ACC1SYH6</accession>
<proteinExistence type="predicted"/>
<comment type="caution">
    <text evidence="1">The sequence shown here is derived from an EMBL/GenBank/DDBJ whole genome shotgun (WGS) entry which is preliminary data.</text>
</comment>
<sequence>MADDEPISFDEHGDFDEFKAYITTPDVTREQVLPRLVHPEADGGNAVHVETHIGKTTQELIQHHRDTTPITRNSKIHPRLFIVVDTKDLDNRGVLLVALDEYHGFNDAVRGPIEEKRDELMSLSVANDDWYTAKQISDEDKPQAVPKKRFAVYNLLFDQEAFDEAFEKLNSGLSEVHVQDDENDENDENMEAEIDSGDEEGEDIDDRNDQDEDDEWEDEEEEDDGMGEEEDEDEEGWDHYYTAFKPEVQTLSNVRDTHRTRAIENNQDPDMFAIVDDEYESQGTLICPKPYHNFAHTYLASTPTMDSIEMTRPSEASRRSSERRGNIPELTEEEARGSEFHLAPADGGRRAWMLLGAAFVFEAILWGFPLSFGVFQNYYSKQPEFADSRYISVVGTVASGLSYLGAPLITPFIKRFQRLQRQMIWVGWPICILGVVLASFCSSVETLILTQGVAYGLGFLIFYYPILNMVNEYWIARRGMAYGLLCSASGVSGAAMPFLIETLLERYGYQTTLRITAVALLILTAPVIPFLKGRLPPASHSSNPATDWTFVRSPLFWIYTTSNLMQGMGYFFPSLYIPSYAASLGLSNVQGALLLALMSVSQVAGQLTFGLLSDRRISLNLLTMASTIVSAASVLALWGLAHSLPLLIVFVLLYGYFGGGYVAMWARMTTAVSSDPTAAPFIFGLFCFGKGIGNVLTGPIGGNLLDQTVSTEKYGLARYSGIVFFTGTSMVLSALPIGLWRLARCGQRHV</sequence>
<evidence type="ECO:0000313" key="1">
    <source>
        <dbReference type="EMBL" id="KAJ3548844.1"/>
    </source>
</evidence>
<name>A0ACC1SYH6_9HYPO</name>
<dbReference type="EMBL" id="JANRMS010000037">
    <property type="protein sequence ID" value="KAJ3548844.1"/>
    <property type="molecule type" value="Genomic_DNA"/>
</dbReference>
<protein>
    <submittedName>
        <fullName evidence="1">Uncharacterized protein</fullName>
    </submittedName>
</protein>
<organism evidence="1 2">
    <name type="scientific">Fusarium decemcellulare</name>
    <dbReference type="NCBI Taxonomy" id="57161"/>
    <lineage>
        <taxon>Eukaryota</taxon>
        <taxon>Fungi</taxon>
        <taxon>Dikarya</taxon>
        <taxon>Ascomycota</taxon>
        <taxon>Pezizomycotina</taxon>
        <taxon>Sordariomycetes</taxon>
        <taxon>Hypocreomycetidae</taxon>
        <taxon>Hypocreales</taxon>
        <taxon>Nectriaceae</taxon>
        <taxon>Fusarium</taxon>
        <taxon>Fusarium decemcellulare species complex</taxon>
    </lineage>
</organism>
<gene>
    <name evidence="1" type="ORF">NM208_g805</name>
</gene>
<dbReference type="Proteomes" id="UP001148629">
    <property type="component" value="Unassembled WGS sequence"/>
</dbReference>